<dbReference type="EMBL" id="MT142337">
    <property type="protein sequence ID" value="QJA78447.1"/>
    <property type="molecule type" value="Genomic_DNA"/>
</dbReference>
<gene>
    <name evidence="1" type="ORF">MM415A01070_0014</name>
    <name evidence="2" type="ORF">MM415B02680_0012</name>
</gene>
<reference evidence="1" key="1">
    <citation type="submission" date="2020-03" db="EMBL/GenBank/DDBJ databases">
        <title>The deep terrestrial virosphere.</title>
        <authorList>
            <person name="Holmfeldt K."/>
            <person name="Nilsson E."/>
            <person name="Simone D."/>
            <person name="Lopez-Fernandez M."/>
            <person name="Wu X."/>
            <person name="de Brujin I."/>
            <person name="Lundin D."/>
            <person name="Andersson A."/>
            <person name="Bertilsson S."/>
            <person name="Dopson M."/>
        </authorList>
    </citation>
    <scope>NUCLEOTIDE SEQUENCE</scope>
    <source>
        <strain evidence="1">MM415A01070</strain>
        <strain evidence="2">MM415B02680</strain>
    </source>
</reference>
<accession>A0A6M3K9G3</accession>
<sequence length="121" mass="13708">MAKYEDLLIEYREDLIGIDRLEEEYDDAVTRAEESGKNAYDNAIGAGRGHKAAYVAAWEAKHAGYQAAEGIHREWMEALDELEACIEAEYIGAKSPMAREQGIRKFWKLAEVGKRKGKERS</sequence>
<proteinExistence type="predicted"/>
<protein>
    <submittedName>
        <fullName evidence="1">Uncharacterized protein</fullName>
    </submittedName>
</protein>
<organism evidence="1">
    <name type="scientific">viral metagenome</name>
    <dbReference type="NCBI Taxonomy" id="1070528"/>
    <lineage>
        <taxon>unclassified sequences</taxon>
        <taxon>metagenomes</taxon>
        <taxon>organismal metagenomes</taxon>
    </lineage>
</organism>
<dbReference type="EMBL" id="MT142806">
    <property type="protein sequence ID" value="QJA88833.1"/>
    <property type="molecule type" value="Genomic_DNA"/>
</dbReference>
<evidence type="ECO:0000313" key="2">
    <source>
        <dbReference type="EMBL" id="QJA88833.1"/>
    </source>
</evidence>
<evidence type="ECO:0000313" key="1">
    <source>
        <dbReference type="EMBL" id="QJA78447.1"/>
    </source>
</evidence>
<dbReference type="AlphaFoldDB" id="A0A6M3K9G3"/>
<name>A0A6M3K9G3_9ZZZZ</name>